<keyword evidence="5" id="KW-1185">Reference proteome</keyword>
<dbReference type="SUPFAM" id="SSF54637">
    <property type="entry name" value="Thioesterase/thiol ester dehydrase-isomerase"/>
    <property type="match status" value="2"/>
</dbReference>
<proteinExistence type="inferred from homology"/>
<sequence length="425" mass="44465">MARRKQRRADEPAEELSVHELIEGPTQDLTAARNAVAAAGGGPGRSPDETAGLSGLAAEETQDLSGLAAEVTRDLSGPAAAVTRDLSGPAAAVTRDLSGPAAAVTRDLSGPAAAVTRDLSGPAAAVTREPAAVAGPAAGERVRIDLPRMPAAGALYRRALLGALPGTGGRRGPGLPEVELGVSGVAVDRAHLADYDRVCGFRLADRLPATYPHVLGFPLALRLMTAAEFPIPLTGVVHVANRITVHRPVEAGETLDFRTYAERLRPHERGRQLDVVLIGSVGGEEVWRGVSTYLGRERTAGGGPRRDRGDRPAPPATSARWQVTPRVGTEYARVSGDHNPIHTSRLGARLFGFPRPIAHGMWSKARCLAALEGRLPEAYTVEVAFKLPVPLPSTVAFGATATGGAWDFALHDARSGAPQLVGTVR</sequence>
<dbReference type="PANTHER" id="PTHR43841">
    <property type="entry name" value="3-HYDROXYACYL-THIOESTER DEHYDRATASE HTDX-RELATED"/>
    <property type="match status" value="1"/>
</dbReference>
<feature type="compositionally biased region" description="Basic and acidic residues" evidence="2">
    <location>
        <begin position="297"/>
        <end position="311"/>
    </location>
</feature>
<feature type="region of interest" description="Disordered" evidence="2">
    <location>
        <begin position="36"/>
        <end position="55"/>
    </location>
</feature>
<feature type="domain" description="MaoC-like" evidence="3">
    <location>
        <begin position="314"/>
        <end position="403"/>
    </location>
</feature>
<comment type="similarity">
    <text evidence="1">Belongs to the enoyl-CoA hydratase/isomerase family.</text>
</comment>
<dbReference type="Gene3D" id="3.10.129.10">
    <property type="entry name" value="Hotdog Thioesterase"/>
    <property type="match status" value="1"/>
</dbReference>
<accession>A0A1C6TQL7</accession>
<feature type="region of interest" description="Disordered" evidence="2">
    <location>
        <begin position="1"/>
        <end position="27"/>
    </location>
</feature>
<name>A0A1C6TQL7_9ACTN</name>
<organism evidence="4 5">
    <name type="scientific">Micromonospora eburnea</name>
    <dbReference type="NCBI Taxonomy" id="227316"/>
    <lineage>
        <taxon>Bacteria</taxon>
        <taxon>Bacillati</taxon>
        <taxon>Actinomycetota</taxon>
        <taxon>Actinomycetes</taxon>
        <taxon>Micromonosporales</taxon>
        <taxon>Micromonosporaceae</taxon>
        <taxon>Micromonospora</taxon>
    </lineage>
</organism>
<reference evidence="5" key="1">
    <citation type="submission" date="2016-06" db="EMBL/GenBank/DDBJ databases">
        <authorList>
            <person name="Varghese N."/>
            <person name="Submissions Spin"/>
        </authorList>
    </citation>
    <scope>NUCLEOTIDE SEQUENCE [LARGE SCALE GENOMIC DNA]</scope>
    <source>
        <strain evidence="5">DSM 44814</strain>
    </source>
</reference>
<dbReference type="EMBL" id="FMHY01000002">
    <property type="protein sequence ID" value="SCL43973.1"/>
    <property type="molecule type" value="Genomic_DNA"/>
</dbReference>
<dbReference type="GO" id="GO:0004312">
    <property type="term" value="F:fatty acid synthase activity"/>
    <property type="evidence" value="ECO:0007669"/>
    <property type="project" value="InterPro"/>
</dbReference>
<protein>
    <submittedName>
        <fullName evidence="4">Acyl dehydratase</fullName>
    </submittedName>
</protein>
<dbReference type="GO" id="GO:0005835">
    <property type="term" value="C:fatty acid synthase complex"/>
    <property type="evidence" value="ECO:0007669"/>
    <property type="project" value="InterPro"/>
</dbReference>
<evidence type="ECO:0000313" key="4">
    <source>
        <dbReference type="EMBL" id="SCL43973.1"/>
    </source>
</evidence>
<dbReference type="Pfam" id="PF01575">
    <property type="entry name" value="MaoC_dehydratas"/>
    <property type="match status" value="1"/>
</dbReference>
<dbReference type="PANTHER" id="PTHR43841:SF1">
    <property type="entry name" value="3-HYDROXYACYL-THIOESTER DEHYDRATASE X"/>
    <property type="match status" value="1"/>
</dbReference>
<dbReference type="PRINTS" id="PR01483">
    <property type="entry name" value="FASYNTHASE"/>
</dbReference>
<gene>
    <name evidence="4" type="ORF">GA0070604_0119</name>
</gene>
<evidence type="ECO:0000313" key="5">
    <source>
        <dbReference type="Proteomes" id="UP000199696"/>
    </source>
</evidence>
<evidence type="ECO:0000259" key="3">
    <source>
        <dbReference type="Pfam" id="PF01575"/>
    </source>
</evidence>
<dbReference type="GO" id="GO:0006633">
    <property type="term" value="P:fatty acid biosynthetic process"/>
    <property type="evidence" value="ECO:0007669"/>
    <property type="project" value="InterPro"/>
</dbReference>
<evidence type="ECO:0000256" key="2">
    <source>
        <dbReference type="SAM" id="MobiDB-lite"/>
    </source>
</evidence>
<evidence type="ECO:0000256" key="1">
    <source>
        <dbReference type="ARBA" id="ARBA00005254"/>
    </source>
</evidence>
<dbReference type="InterPro" id="IPR003965">
    <property type="entry name" value="Fatty_acid_synthase"/>
</dbReference>
<dbReference type="InterPro" id="IPR002539">
    <property type="entry name" value="MaoC-like_dom"/>
</dbReference>
<feature type="region of interest" description="Disordered" evidence="2">
    <location>
        <begin position="297"/>
        <end position="319"/>
    </location>
</feature>
<dbReference type="InterPro" id="IPR029069">
    <property type="entry name" value="HotDog_dom_sf"/>
</dbReference>
<dbReference type="AlphaFoldDB" id="A0A1C6TQL7"/>
<feature type="compositionally biased region" description="Basic and acidic residues" evidence="2">
    <location>
        <begin position="8"/>
        <end position="22"/>
    </location>
</feature>
<dbReference type="STRING" id="227316.GA0070604_0119"/>
<dbReference type="Proteomes" id="UP000199696">
    <property type="component" value="Unassembled WGS sequence"/>
</dbReference>